<comment type="caution">
    <text evidence="2">The sequence shown here is derived from an EMBL/GenBank/DDBJ whole genome shotgun (WGS) entry which is preliminary data.</text>
</comment>
<dbReference type="InterPro" id="IPR054722">
    <property type="entry name" value="PolX-like_BBD"/>
</dbReference>
<evidence type="ECO:0000313" key="2">
    <source>
        <dbReference type="EMBL" id="MBW0504001.1"/>
    </source>
</evidence>
<evidence type="ECO:0000259" key="1">
    <source>
        <dbReference type="Pfam" id="PF22936"/>
    </source>
</evidence>
<dbReference type="AlphaFoldDB" id="A0A9Q3DH61"/>
<sequence>MNEEIIEIPNLILNQLKEYVNNLNTKGKYQRTSSALVSVSDHPYKITYYCANGCHKIKCTTHTKEEFYTEHPHLRPPRQENKINLATSNKPSPSLLLSYEESLETFASEPSSHQRLVIDCGATHNMFNNEKYITELSISNDLRVETGDPHSSPLSKEAGMVSIIGDGRRLLLDSCLFVPKLNCNLIIFLKLFSEKLTMV</sequence>
<evidence type="ECO:0000313" key="3">
    <source>
        <dbReference type="Proteomes" id="UP000765509"/>
    </source>
</evidence>
<dbReference type="EMBL" id="AVOT02017684">
    <property type="protein sequence ID" value="MBW0504001.1"/>
    <property type="molecule type" value="Genomic_DNA"/>
</dbReference>
<dbReference type="OrthoDB" id="3251181at2759"/>
<protein>
    <recommendedName>
        <fullName evidence="1">Retrovirus-related Pol polyprotein from transposon TNT 1-94-like beta-barrel domain-containing protein</fullName>
    </recommendedName>
</protein>
<gene>
    <name evidence="2" type="ORF">O181_043716</name>
</gene>
<dbReference type="Pfam" id="PF22936">
    <property type="entry name" value="Pol_BBD"/>
    <property type="match status" value="1"/>
</dbReference>
<reference evidence="2" key="1">
    <citation type="submission" date="2021-03" db="EMBL/GenBank/DDBJ databases">
        <title>Draft genome sequence of rust myrtle Austropuccinia psidii MF-1, a brazilian biotype.</title>
        <authorList>
            <person name="Quecine M.C."/>
            <person name="Pachon D.M.R."/>
            <person name="Bonatelli M.L."/>
            <person name="Correr F.H."/>
            <person name="Franceschini L.M."/>
            <person name="Leite T.F."/>
            <person name="Margarido G.R.A."/>
            <person name="Almeida C.A."/>
            <person name="Ferrarezi J.A."/>
            <person name="Labate C.A."/>
        </authorList>
    </citation>
    <scope>NUCLEOTIDE SEQUENCE</scope>
    <source>
        <strain evidence="2">MF-1</strain>
    </source>
</reference>
<dbReference type="Proteomes" id="UP000765509">
    <property type="component" value="Unassembled WGS sequence"/>
</dbReference>
<keyword evidence="3" id="KW-1185">Reference proteome</keyword>
<accession>A0A9Q3DH61</accession>
<name>A0A9Q3DH61_9BASI</name>
<organism evidence="2 3">
    <name type="scientific">Austropuccinia psidii MF-1</name>
    <dbReference type="NCBI Taxonomy" id="1389203"/>
    <lineage>
        <taxon>Eukaryota</taxon>
        <taxon>Fungi</taxon>
        <taxon>Dikarya</taxon>
        <taxon>Basidiomycota</taxon>
        <taxon>Pucciniomycotina</taxon>
        <taxon>Pucciniomycetes</taxon>
        <taxon>Pucciniales</taxon>
        <taxon>Sphaerophragmiaceae</taxon>
        <taxon>Austropuccinia</taxon>
    </lineage>
</organism>
<proteinExistence type="predicted"/>
<feature type="domain" description="Retrovirus-related Pol polyprotein from transposon TNT 1-94-like beta-barrel" evidence="1">
    <location>
        <begin position="117"/>
        <end position="191"/>
    </location>
</feature>